<gene>
    <name evidence="8" type="primary">ugtP</name>
    <name evidence="8" type="ORF">GCM10010334_59620</name>
</gene>
<keyword evidence="5 7" id="KW-1133">Transmembrane helix</keyword>
<protein>
    <submittedName>
        <fullName evidence="8">N-acetyl-glucosamine transferase</fullName>
    </submittedName>
</protein>
<reference evidence="8" key="2">
    <citation type="submission" date="2020-09" db="EMBL/GenBank/DDBJ databases">
        <authorList>
            <person name="Sun Q."/>
            <person name="Ohkuma M."/>
        </authorList>
    </citation>
    <scope>NUCLEOTIDE SEQUENCE</scope>
    <source>
        <strain evidence="8">JCM 4637</strain>
    </source>
</reference>
<evidence type="ECO:0000256" key="1">
    <source>
        <dbReference type="ARBA" id="ARBA00004141"/>
    </source>
</evidence>
<dbReference type="RefSeq" id="WP_189821973.1">
    <property type="nucleotide sequence ID" value="NZ_BMVC01000013.1"/>
</dbReference>
<dbReference type="Proteomes" id="UP000638353">
    <property type="component" value="Unassembled WGS sequence"/>
</dbReference>
<comment type="caution">
    <text evidence="8">The sequence shown here is derived from an EMBL/GenBank/DDBJ whole genome shotgun (WGS) entry which is preliminary data.</text>
</comment>
<dbReference type="GO" id="GO:0016758">
    <property type="term" value="F:hexosyltransferase activity"/>
    <property type="evidence" value="ECO:0007669"/>
    <property type="project" value="TreeGrafter"/>
</dbReference>
<keyword evidence="6 7" id="KW-0472">Membrane</keyword>
<evidence type="ECO:0000256" key="3">
    <source>
        <dbReference type="ARBA" id="ARBA00022679"/>
    </source>
</evidence>
<evidence type="ECO:0000256" key="5">
    <source>
        <dbReference type="ARBA" id="ARBA00022989"/>
    </source>
</evidence>
<dbReference type="GO" id="GO:0005886">
    <property type="term" value="C:plasma membrane"/>
    <property type="evidence" value="ECO:0007669"/>
    <property type="project" value="TreeGrafter"/>
</dbReference>
<dbReference type="AlphaFoldDB" id="A0A919CCY9"/>
<feature type="transmembrane region" description="Helical" evidence="7">
    <location>
        <begin position="323"/>
        <end position="349"/>
    </location>
</feature>
<evidence type="ECO:0000256" key="4">
    <source>
        <dbReference type="ARBA" id="ARBA00022692"/>
    </source>
</evidence>
<dbReference type="SUPFAM" id="SSF53448">
    <property type="entry name" value="Nucleotide-diphospho-sugar transferases"/>
    <property type="match status" value="1"/>
</dbReference>
<dbReference type="InterPro" id="IPR050321">
    <property type="entry name" value="Glycosyltr_2/OpgH_subfam"/>
</dbReference>
<accession>A0A919CCY9</accession>
<dbReference type="PANTHER" id="PTHR43867">
    <property type="entry name" value="CELLULOSE SYNTHASE CATALYTIC SUBUNIT A [UDP-FORMING]"/>
    <property type="match status" value="1"/>
</dbReference>
<dbReference type="InterPro" id="IPR029044">
    <property type="entry name" value="Nucleotide-diphossugar_trans"/>
</dbReference>
<dbReference type="PANTHER" id="PTHR43867:SF2">
    <property type="entry name" value="CELLULOSE SYNTHASE CATALYTIC SUBUNIT A [UDP-FORMING]"/>
    <property type="match status" value="1"/>
</dbReference>
<sequence>MTLLPISIALSLLLAVIFLIYVTMLVERYVRYLRHEPADPSGFTWHFVIPALNEQAVLGDTLDYLTGTFPTAQVWVVDDASEDATAAIATERSRSNERVKLLSRVLPLARTGKGDALNHAYKQIAAGIPADEQDRHVMIVVDADGVPSANLLEVCAGEKLFGDEGIAAVQVEVRMINRDVHQPLKEGSRFANWYARTLVRLQDIEFRGPISAMQMLRGRTGTINVGGNGQLVRLSALSSIAGEQGEPWGQALLEDYELGLRLMLAGWRNAYTVDSWVEQEGLYEMSLLLAQRTRWAQGSMQCLPYLRNVWASRNFSNSGLVEVTYYLFQPWMQIVGSIVFPIPVLVFIQNNSLYNDFVGQYLLFGGALMFAFYAAIGLGEFVIWGYLYRRYSETAISMPRALGWGLGLIAYNFLIYVIAWRALFRLLGGRHEWPKTLRNAETFGGAGGTGPR</sequence>
<evidence type="ECO:0000256" key="2">
    <source>
        <dbReference type="ARBA" id="ARBA00022676"/>
    </source>
</evidence>
<keyword evidence="2" id="KW-0328">Glycosyltransferase</keyword>
<dbReference type="Gene3D" id="3.90.550.10">
    <property type="entry name" value="Spore Coat Polysaccharide Biosynthesis Protein SpsA, Chain A"/>
    <property type="match status" value="1"/>
</dbReference>
<name>A0A919CCY9_9ACTN</name>
<keyword evidence="3 8" id="KW-0808">Transferase</keyword>
<evidence type="ECO:0000256" key="7">
    <source>
        <dbReference type="SAM" id="Phobius"/>
    </source>
</evidence>
<reference evidence="8" key="1">
    <citation type="journal article" date="2014" name="Int. J. Syst. Evol. Microbiol.">
        <title>Complete genome sequence of Corynebacterium casei LMG S-19264T (=DSM 44701T), isolated from a smear-ripened cheese.</title>
        <authorList>
            <consortium name="US DOE Joint Genome Institute (JGI-PGF)"/>
            <person name="Walter F."/>
            <person name="Albersmeier A."/>
            <person name="Kalinowski J."/>
            <person name="Ruckert C."/>
        </authorList>
    </citation>
    <scope>NUCLEOTIDE SEQUENCE</scope>
    <source>
        <strain evidence="8">JCM 4637</strain>
    </source>
</reference>
<feature type="transmembrane region" description="Helical" evidence="7">
    <location>
        <begin position="401"/>
        <end position="423"/>
    </location>
</feature>
<dbReference type="EMBL" id="BMVC01000013">
    <property type="protein sequence ID" value="GHD07256.1"/>
    <property type="molecule type" value="Genomic_DNA"/>
</dbReference>
<dbReference type="Pfam" id="PF13641">
    <property type="entry name" value="Glyco_tranf_2_3"/>
    <property type="match status" value="1"/>
</dbReference>
<feature type="transmembrane region" description="Helical" evidence="7">
    <location>
        <begin position="6"/>
        <end position="26"/>
    </location>
</feature>
<evidence type="ECO:0000313" key="8">
    <source>
        <dbReference type="EMBL" id="GHD07256.1"/>
    </source>
</evidence>
<evidence type="ECO:0000256" key="6">
    <source>
        <dbReference type="ARBA" id="ARBA00023136"/>
    </source>
</evidence>
<organism evidence="8 9">
    <name type="scientific">Streptomyces finlayi</name>
    <dbReference type="NCBI Taxonomy" id="67296"/>
    <lineage>
        <taxon>Bacteria</taxon>
        <taxon>Bacillati</taxon>
        <taxon>Actinomycetota</taxon>
        <taxon>Actinomycetes</taxon>
        <taxon>Kitasatosporales</taxon>
        <taxon>Streptomycetaceae</taxon>
        <taxon>Streptomyces</taxon>
    </lineage>
</organism>
<comment type="subcellular location">
    <subcellularLocation>
        <location evidence="1">Membrane</location>
        <topology evidence="1">Multi-pass membrane protein</topology>
    </subcellularLocation>
</comment>
<keyword evidence="4 7" id="KW-0812">Transmembrane</keyword>
<evidence type="ECO:0000313" key="9">
    <source>
        <dbReference type="Proteomes" id="UP000638353"/>
    </source>
</evidence>
<proteinExistence type="predicted"/>
<feature type="transmembrane region" description="Helical" evidence="7">
    <location>
        <begin position="361"/>
        <end position="389"/>
    </location>
</feature>